<organism evidence="10 11">
    <name type="scientific">Ramazzottius varieornatus</name>
    <name type="common">Water bear</name>
    <name type="synonym">Tardigrade</name>
    <dbReference type="NCBI Taxonomy" id="947166"/>
    <lineage>
        <taxon>Eukaryota</taxon>
        <taxon>Metazoa</taxon>
        <taxon>Ecdysozoa</taxon>
        <taxon>Tardigrada</taxon>
        <taxon>Eutardigrada</taxon>
        <taxon>Parachela</taxon>
        <taxon>Hypsibioidea</taxon>
        <taxon>Ramazzottiidae</taxon>
        <taxon>Ramazzottius</taxon>
    </lineage>
</organism>
<dbReference type="InterPro" id="IPR035684">
    <property type="entry name" value="ArgRS_core"/>
</dbReference>
<evidence type="ECO:0000256" key="2">
    <source>
        <dbReference type="ARBA" id="ARBA00022741"/>
    </source>
</evidence>
<dbReference type="GO" id="GO:0005524">
    <property type="term" value="F:ATP binding"/>
    <property type="evidence" value="ECO:0007669"/>
    <property type="project" value="UniProtKB-KW"/>
</dbReference>
<reference evidence="10 11" key="1">
    <citation type="journal article" date="2016" name="Nat. Commun.">
        <title>Extremotolerant tardigrade genome and improved radiotolerance of human cultured cells by tardigrade-unique protein.</title>
        <authorList>
            <person name="Hashimoto T."/>
            <person name="Horikawa D.D."/>
            <person name="Saito Y."/>
            <person name="Kuwahara H."/>
            <person name="Kozuka-Hata H."/>
            <person name="Shin-I T."/>
            <person name="Minakuchi Y."/>
            <person name="Ohishi K."/>
            <person name="Motoyama A."/>
            <person name="Aizu T."/>
            <person name="Enomoto A."/>
            <person name="Kondo K."/>
            <person name="Tanaka S."/>
            <person name="Hara Y."/>
            <person name="Koshikawa S."/>
            <person name="Sagara H."/>
            <person name="Miura T."/>
            <person name="Yokobori S."/>
            <person name="Miyagawa K."/>
            <person name="Suzuki Y."/>
            <person name="Kubo T."/>
            <person name="Oyama M."/>
            <person name="Kohara Y."/>
            <person name="Fujiyama A."/>
            <person name="Arakawa K."/>
            <person name="Katayama T."/>
            <person name="Toyoda A."/>
            <person name="Kunieda T."/>
        </authorList>
    </citation>
    <scope>NUCLEOTIDE SEQUENCE [LARGE SCALE GENOMIC DNA]</scope>
    <source>
        <strain evidence="10 11">YOKOZUNA-1</strain>
    </source>
</reference>
<dbReference type="AlphaFoldDB" id="A0A1D1W083"/>
<dbReference type="Gene3D" id="3.40.50.620">
    <property type="entry name" value="HUPs"/>
    <property type="match status" value="1"/>
</dbReference>
<dbReference type="InterPro" id="IPR001412">
    <property type="entry name" value="aa-tRNA-synth_I_CS"/>
</dbReference>
<comment type="caution">
    <text evidence="10">The sequence shown here is derived from an EMBL/GenBank/DDBJ whole genome shotgun (WGS) entry which is preliminary data.</text>
</comment>
<dbReference type="GO" id="GO:0005739">
    <property type="term" value="C:mitochondrion"/>
    <property type="evidence" value="ECO:0007669"/>
    <property type="project" value="TreeGrafter"/>
</dbReference>
<evidence type="ECO:0000313" key="11">
    <source>
        <dbReference type="Proteomes" id="UP000186922"/>
    </source>
</evidence>
<dbReference type="GO" id="GO:0004814">
    <property type="term" value="F:arginine-tRNA ligase activity"/>
    <property type="evidence" value="ECO:0007669"/>
    <property type="project" value="InterPro"/>
</dbReference>
<keyword evidence="2 8" id="KW-0547">Nucleotide-binding</keyword>
<keyword evidence="8" id="KW-0648">Protein biosynthesis</keyword>
<keyword evidence="3 8" id="KW-0067">ATP-binding</keyword>
<dbReference type="STRING" id="947166.A0A1D1W083"/>
<evidence type="ECO:0000256" key="7">
    <source>
        <dbReference type="ARBA" id="ARBA00049595"/>
    </source>
</evidence>
<evidence type="ECO:0000256" key="8">
    <source>
        <dbReference type="RuleBase" id="RU363038"/>
    </source>
</evidence>
<comment type="function">
    <text evidence="7">Catalyzes the attachment of arginine to tRNA(Arg) in a two-step reaction: arginine is first activated by ATP to form Arg-AMP and then transferred to the acceptor end of tRNA(Arg).</text>
</comment>
<feature type="domain" description="Arginyl-tRNA synthetase catalytic core" evidence="9">
    <location>
        <begin position="63"/>
        <end position="201"/>
    </location>
</feature>
<dbReference type="PANTHER" id="PTHR11956">
    <property type="entry name" value="ARGINYL-TRNA SYNTHETASE"/>
    <property type="match status" value="1"/>
</dbReference>
<keyword evidence="4 8" id="KW-0030">Aminoacyl-tRNA synthetase</keyword>
<dbReference type="Proteomes" id="UP000186922">
    <property type="component" value="Unassembled WGS sequence"/>
</dbReference>
<keyword evidence="1 8" id="KW-0436">Ligase</keyword>
<dbReference type="GO" id="GO:0006420">
    <property type="term" value="P:arginyl-tRNA aminoacylation"/>
    <property type="evidence" value="ECO:0007669"/>
    <property type="project" value="InterPro"/>
</dbReference>
<dbReference type="EMBL" id="BDGG01000014">
    <property type="protein sequence ID" value="GAV06811.1"/>
    <property type="molecule type" value="Genomic_DNA"/>
</dbReference>
<dbReference type="OrthoDB" id="68056at2759"/>
<dbReference type="InterPro" id="IPR014729">
    <property type="entry name" value="Rossmann-like_a/b/a_fold"/>
</dbReference>
<name>A0A1D1W083_RAMVA</name>
<keyword evidence="11" id="KW-1185">Reference proteome</keyword>
<dbReference type="Pfam" id="PF00750">
    <property type="entry name" value="tRNA-synt_1d"/>
    <property type="match status" value="1"/>
</dbReference>
<dbReference type="PANTHER" id="PTHR11956:SF11">
    <property type="entry name" value="ARGININE--TRNA LIGASE, MITOCHONDRIAL-RELATED"/>
    <property type="match status" value="1"/>
</dbReference>
<dbReference type="SUPFAM" id="SSF52374">
    <property type="entry name" value="Nucleotidylyl transferase"/>
    <property type="match status" value="1"/>
</dbReference>
<accession>A0A1D1W083</accession>
<dbReference type="PRINTS" id="PR01038">
    <property type="entry name" value="TRNASYNTHARG"/>
</dbReference>
<evidence type="ECO:0000256" key="3">
    <source>
        <dbReference type="ARBA" id="ARBA00022840"/>
    </source>
</evidence>
<evidence type="ECO:0000313" key="10">
    <source>
        <dbReference type="EMBL" id="GAV06811.1"/>
    </source>
</evidence>
<gene>
    <name evidence="10" type="primary">RvY_16736</name>
    <name evidence="10" type="synonym">RvY_16736.2</name>
    <name evidence="10" type="ORF">RvY_16736-2</name>
</gene>
<proteinExistence type="inferred from homology"/>
<sequence length="218" mass="25213">MKYRYVYRQCSLLLHALESRTWQRSLASLAQASPSPIRLNLAQSHQILRDIWKLKEDFPFASVKAKTPRKIVVDFSSPNIAKPFHAGHLRSTILGNFVANICSAMGHRVHRLNYLGDWGTQCGIVLVGMETFGSEAEMEKNPLKYLLEIYVKGTQLAESDPEFMQRVQDTMNQLENGDHNLFQRWEKIRRLTMAEYLKVYKVSKFSKKNFLIFGCVKI</sequence>
<comment type="similarity">
    <text evidence="8">Belongs to the class-I aminoacyl-tRNA synthetase family.</text>
</comment>
<dbReference type="GO" id="GO:0032543">
    <property type="term" value="P:mitochondrial translation"/>
    <property type="evidence" value="ECO:0007669"/>
    <property type="project" value="TreeGrafter"/>
</dbReference>
<dbReference type="PROSITE" id="PS00178">
    <property type="entry name" value="AA_TRNA_LIGASE_I"/>
    <property type="match status" value="1"/>
</dbReference>
<evidence type="ECO:0000256" key="1">
    <source>
        <dbReference type="ARBA" id="ARBA00022598"/>
    </source>
</evidence>
<evidence type="ECO:0000256" key="4">
    <source>
        <dbReference type="ARBA" id="ARBA00023146"/>
    </source>
</evidence>
<dbReference type="InterPro" id="IPR001278">
    <property type="entry name" value="Arg-tRNA-ligase"/>
</dbReference>
<protein>
    <recommendedName>
        <fullName evidence="6">Probable arginine--tRNA ligase, mitochondrial</fullName>
    </recommendedName>
    <alternativeName>
        <fullName evidence="5">Arginyl-tRNA synthetase</fullName>
    </alternativeName>
</protein>
<evidence type="ECO:0000256" key="5">
    <source>
        <dbReference type="ARBA" id="ARBA00033033"/>
    </source>
</evidence>
<evidence type="ECO:0000256" key="6">
    <source>
        <dbReference type="ARBA" id="ARBA00039495"/>
    </source>
</evidence>
<evidence type="ECO:0000259" key="9">
    <source>
        <dbReference type="Pfam" id="PF00750"/>
    </source>
</evidence>